<accession>A0A409Y796</accession>
<feature type="compositionally biased region" description="Basic and acidic residues" evidence="1">
    <location>
        <begin position="144"/>
        <end position="165"/>
    </location>
</feature>
<evidence type="ECO:0000256" key="1">
    <source>
        <dbReference type="SAM" id="MobiDB-lite"/>
    </source>
</evidence>
<protein>
    <recommendedName>
        <fullName evidence="4">Histone deacetylase complex subunit SAP30 Sin3 binding domain-containing protein</fullName>
    </recommendedName>
</protein>
<organism evidence="2 3">
    <name type="scientific">Panaeolus cyanescens</name>
    <dbReference type="NCBI Taxonomy" id="181874"/>
    <lineage>
        <taxon>Eukaryota</taxon>
        <taxon>Fungi</taxon>
        <taxon>Dikarya</taxon>
        <taxon>Basidiomycota</taxon>
        <taxon>Agaricomycotina</taxon>
        <taxon>Agaricomycetes</taxon>
        <taxon>Agaricomycetidae</taxon>
        <taxon>Agaricales</taxon>
        <taxon>Agaricineae</taxon>
        <taxon>Galeropsidaceae</taxon>
        <taxon>Panaeolus</taxon>
    </lineage>
</organism>
<evidence type="ECO:0000313" key="3">
    <source>
        <dbReference type="Proteomes" id="UP000284842"/>
    </source>
</evidence>
<gene>
    <name evidence="2" type="ORF">CVT24_003501</name>
</gene>
<dbReference type="Proteomes" id="UP000284842">
    <property type="component" value="Unassembled WGS sequence"/>
</dbReference>
<feature type="region of interest" description="Disordered" evidence="1">
    <location>
        <begin position="1"/>
        <end position="71"/>
    </location>
</feature>
<reference evidence="2 3" key="1">
    <citation type="journal article" date="2018" name="Evol. Lett.">
        <title>Horizontal gene cluster transfer increased hallucinogenic mushroom diversity.</title>
        <authorList>
            <person name="Reynolds H.T."/>
            <person name="Vijayakumar V."/>
            <person name="Gluck-Thaler E."/>
            <person name="Korotkin H.B."/>
            <person name="Matheny P.B."/>
            <person name="Slot J.C."/>
        </authorList>
    </citation>
    <scope>NUCLEOTIDE SEQUENCE [LARGE SCALE GENOMIC DNA]</scope>
    <source>
        <strain evidence="2 3">2629</strain>
    </source>
</reference>
<dbReference type="EMBL" id="NHTK01001374">
    <property type="protein sequence ID" value="PPQ98870.1"/>
    <property type="molecule type" value="Genomic_DNA"/>
</dbReference>
<dbReference type="AlphaFoldDB" id="A0A409Y796"/>
<feature type="region of interest" description="Disordered" evidence="1">
    <location>
        <begin position="111"/>
        <end position="165"/>
    </location>
</feature>
<evidence type="ECO:0008006" key="4">
    <source>
        <dbReference type="Google" id="ProtNLM"/>
    </source>
</evidence>
<feature type="compositionally biased region" description="Basic and acidic residues" evidence="1">
    <location>
        <begin position="40"/>
        <end position="50"/>
    </location>
</feature>
<comment type="caution">
    <text evidence="2">The sequence shown here is derived from an EMBL/GenBank/DDBJ whole genome shotgun (WGS) entry which is preliminary data.</text>
</comment>
<dbReference type="STRING" id="181874.A0A409Y796"/>
<feature type="compositionally biased region" description="Low complexity" evidence="1">
    <location>
        <begin position="120"/>
        <end position="131"/>
    </location>
</feature>
<sequence length="223" mass="24888">MSAQPAQSSSSRSRNQSRKKANDDAAYFGPPAGGTAVKRQAADKVEGDSRAKRRKYEPPSGSNTVNTVNRKEVIVEEPNKSMVEFHKMSLQALHRYLIQFEIVPVVYPSPLSPEDPPSPSSLADPQRQISRPPSPPPLTPANRPRRDPKDAQSRRRSSRLLEEEVRSRTPILADIGELRGVLATVVERHFRETTTMNNRDEVDTLAAFMCAVEKHKGSKKQIL</sequence>
<keyword evidence="3" id="KW-1185">Reference proteome</keyword>
<name>A0A409Y796_9AGAR</name>
<evidence type="ECO:0000313" key="2">
    <source>
        <dbReference type="EMBL" id="PPQ98870.1"/>
    </source>
</evidence>
<proteinExistence type="predicted"/>
<feature type="compositionally biased region" description="Low complexity" evidence="1">
    <location>
        <begin position="1"/>
        <end position="14"/>
    </location>
</feature>
<dbReference type="InParanoid" id="A0A409Y796"/>
<dbReference type="OrthoDB" id="3361956at2759"/>